<dbReference type="AlphaFoldDB" id="A0A0C3A964"/>
<dbReference type="InterPro" id="IPR045865">
    <property type="entry name" value="ACT-like_dom_sf"/>
</dbReference>
<keyword evidence="3" id="KW-1185">Reference proteome</keyword>
<dbReference type="GO" id="GO:0006520">
    <property type="term" value="P:amino acid metabolic process"/>
    <property type="evidence" value="ECO:0007669"/>
    <property type="project" value="UniProtKB-ARBA"/>
</dbReference>
<dbReference type="PANTHER" id="PTHR31131:SF6">
    <property type="entry name" value="CASTOR ACT DOMAIN-CONTAINING PROTEIN"/>
    <property type="match status" value="1"/>
</dbReference>
<name>A0A0C3A964_9AGAM</name>
<evidence type="ECO:0000313" key="2">
    <source>
        <dbReference type="EMBL" id="KIM70268.1"/>
    </source>
</evidence>
<dbReference type="PANTHER" id="PTHR31131">
    <property type="entry name" value="CHROMOSOME 1, WHOLE GENOME SHOTGUN SEQUENCE"/>
    <property type="match status" value="1"/>
</dbReference>
<dbReference type="InterPro" id="IPR027795">
    <property type="entry name" value="CASTOR_ACT_dom"/>
</dbReference>
<dbReference type="EMBL" id="KN822005">
    <property type="protein sequence ID" value="KIM70268.1"/>
    <property type="molecule type" value="Genomic_DNA"/>
</dbReference>
<organism evidence="2 3">
    <name type="scientific">Scleroderma citrinum Foug A</name>
    <dbReference type="NCBI Taxonomy" id="1036808"/>
    <lineage>
        <taxon>Eukaryota</taxon>
        <taxon>Fungi</taxon>
        <taxon>Dikarya</taxon>
        <taxon>Basidiomycota</taxon>
        <taxon>Agaricomycotina</taxon>
        <taxon>Agaricomycetes</taxon>
        <taxon>Agaricomycetidae</taxon>
        <taxon>Boletales</taxon>
        <taxon>Sclerodermatineae</taxon>
        <taxon>Sclerodermataceae</taxon>
        <taxon>Scleroderma</taxon>
    </lineage>
</organism>
<feature type="domain" description="CASTOR ACT" evidence="1">
    <location>
        <begin position="68"/>
        <end position="122"/>
    </location>
</feature>
<proteinExistence type="predicted"/>
<evidence type="ECO:0000313" key="3">
    <source>
        <dbReference type="Proteomes" id="UP000053989"/>
    </source>
</evidence>
<dbReference type="Pfam" id="PF13840">
    <property type="entry name" value="ACT_7"/>
    <property type="match status" value="1"/>
</dbReference>
<dbReference type="SUPFAM" id="SSF55021">
    <property type="entry name" value="ACT-like"/>
    <property type="match status" value="2"/>
</dbReference>
<dbReference type="InterPro" id="IPR051719">
    <property type="entry name" value="CASTOR_mTORC1"/>
</dbReference>
<evidence type="ECO:0000259" key="1">
    <source>
        <dbReference type="Pfam" id="PF13840"/>
    </source>
</evidence>
<protein>
    <recommendedName>
        <fullName evidence="1">CASTOR ACT domain-containing protein</fullName>
    </recommendedName>
</protein>
<dbReference type="Proteomes" id="UP000053989">
    <property type="component" value="Unassembled WGS sequence"/>
</dbReference>
<dbReference type="GO" id="GO:0046394">
    <property type="term" value="P:carboxylic acid biosynthetic process"/>
    <property type="evidence" value="ECO:0007669"/>
    <property type="project" value="UniProtKB-ARBA"/>
</dbReference>
<reference evidence="3" key="2">
    <citation type="submission" date="2015-01" db="EMBL/GenBank/DDBJ databases">
        <title>Evolutionary Origins and Diversification of the Mycorrhizal Mutualists.</title>
        <authorList>
            <consortium name="DOE Joint Genome Institute"/>
            <consortium name="Mycorrhizal Genomics Consortium"/>
            <person name="Kohler A."/>
            <person name="Kuo A."/>
            <person name="Nagy L.G."/>
            <person name="Floudas D."/>
            <person name="Copeland A."/>
            <person name="Barry K.W."/>
            <person name="Cichocki N."/>
            <person name="Veneault-Fourrey C."/>
            <person name="LaButti K."/>
            <person name="Lindquist E.A."/>
            <person name="Lipzen A."/>
            <person name="Lundell T."/>
            <person name="Morin E."/>
            <person name="Murat C."/>
            <person name="Riley R."/>
            <person name="Ohm R."/>
            <person name="Sun H."/>
            <person name="Tunlid A."/>
            <person name="Henrissat B."/>
            <person name="Grigoriev I.V."/>
            <person name="Hibbett D.S."/>
            <person name="Martin F."/>
        </authorList>
    </citation>
    <scope>NUCLEOTIDE SEQUENCE [LARGE SCALE GENOMIC DNA]</scope>
    <source>
        <strain evidence="3">Foug A</strain>
    </source>
</reference>
<dbReference type="Gene3D" id="3.30.2130.10">
    <property type="entry name" value="VC0802-like"/>
    <property type="match status" value="1"/>
</dbReference>
<dbReference type="HOGENOM" id="CLU_130568_0_0_1"/>
<reference evidence="2 3" key="1">
    <citation type="submission" date="2014-04" db="EMBL/GenBank/DDBJ databases">
        <authorList>
            <consortium name="DOE Joint Genome Institute"/>
            <person name="Kuo A."/>
            <person name="Kohler A."/>
            <person name="Nagy L.G."/>
            <person name="Floudas D."/>
            <person name="Copeland A."/>
            <person name="Barry K.W."/>
            <person name="Cichocki N."/>
            <person name="Veneault-Fourrey C."/>
            <person name="LaButti K."/>
            <person name="Lindquist E.A."/>
            <person name="Lipzen A."/>
            <person name="Lundell T."/>
            <person name="Morin E."/>
            <person name="Murat C."/>
            <person name="Sun H."/>
            <person name="Tunlid A."/>
            <person name="Henrissat B."/>
            <person name="Grigoriev I.V."/>
            <person name="Hibbett D.S."/>
            <person name="Martin F."/>
            <person name="Nordberg H.P."/>
            <person name="Cantor M.N."/>
            <person name="Hua S.X."/>
        </authorList>
    </citation>
    <scope>NUCLEOTIDE SEQUENCE [LARGE SCALE GENOMIC DNA]</scope>
    <source>
        <strain evidence="2 3">Foug A</strain>
    </source>
</reference>
<dbReference type="InParanoid" id="A0A0C3A964"/>
<gene>
    <name evidence="2" type="ORF">SCLCIDRAFT_1207582</name>
</gene>
<sequence>MPPLANHPSLHLQVLPQTFEVKQYSCSNDIPAEVLDQLKITLSRPGLFSLTRTDEEVSVVEEAHAGEGRWRCIKIMGPMDFGLTGVICTFTAPLKEAEVPVFVTSTWNTDYILVPTEKLDDAT</sequence>
<dbReference type="OrthoDB" id="58529at2759"/>
<accession>A0A0C3A964</accession>